<dbReference type="Gene3D" id="1.10.287.950">
    <property type="entry name" value="Methyl-accepting chemotaxis protein"/>
    <property type="match status" value="1"/>
</dbReference>
<evidence type="ECO:0000313" key="3">
    <source>
        <dbReference type="Proteomes" id="UP000199301"/>
    </source>
</evidence>
<feature type="compositionally biased region" description="Basic and acidic residues" evidence="1">
    <location>
        <begin position="229"/>
        <end position="254"/>
    </location>
</feature>
<feature type="compositionally biased region" description="Polar residues" evidence="1">
    <location>
        <begin position="255"/>
        <end position="265"/>
    </location>
</feature>
<accession>A0A1H1FEM8</accession>
<evidence type="ECO:0000256" key="1">
    <source>
        <dbReference type="SAM" id="MobiDB-lite"/>
    </source>
</evidence>
<dbReference type="Proteomes" id="UP000199301">
    <property type="component" value="Unassembled WGS sequence"/>
</dbReference>
<keyword evidence="3" id="KW-1185">Reference proteome</keyword>
<evidence type="ECO:0008006" key="4">
    <source>
        <dbReference type="Google" id="ProtNLM"/>
    </source>
</evidence>
<sequence length="265" mass="28252">MAKATIGRAANVAGTAAAVPGRVVGLIDEAERLVERVGEIVERADGIVERVAGTVDEAEGIVRHSSQVAAAAEETVSAAEHISTSAGAVVAKAESVSARAAETVERAERTTETVDGLLAAYEPTAHRAAPMVEKFVAELSQKEVDAAIRLVDELPVLTEHVLSDILPILRTLDRVGPEIHELLEVSYDVRRAIVGIPGFRYFRRRGQQRLADSGEADVAEHPLPGEGSTSREPELPAEERRPAAEDARSAEETPHGSTTEQAPER</sequence>
<feature type="region of interest" description="Disordered" evidence="1">
    <location>
        <begin position="212"/>
        <end position="265"/>
    </location>
</feature>
<gene>
    <name evidence="2" type="ORF">SAMN04489718_3001</name>
</gene>
<dbReference type="SUPFAM" id="SSF58104">
    <property type="entry name" value="Methyl-accepting chemotaxis protein (MCP) signaling domain"/>
    <property type="match status" value="1"/>
</dbReference>
<evidence type="ECO:0000313" key="2">
    <source>
        <dbReference type="EMBL" id="SDQ99361.1"/>
    </source>
</evidence>
<dbReference type="AlphaFoldDB" id="A0A1H1FEM8"/>
<proteinExistence type="predicted"/>
<organism evidence="2 3">
    <name type="scientific">Actinopolyspora saharensis</name>
    <dbReference type="NCBI Taxonomy" id="995062"/>
    <lineage>
        <taxon>Bacteria</taxon>
        <taxon>Bacillati</taxon>
        <taxon>Actinomycetota</taxon>
        <taxon>Actinomycetes</taxon>
        <taxon>Actinopolysporales</taxon>
        <taxon>Actinopolysporaceae</taxon>
        <taxon>Actinopolyspora</taxon>
    </lineage>
</organism>
<reference evidence="3" key="1">
    <citation type="submission" date="2016-10" db="EMBL/GenBank/DDBJ databases">
        <authorList>
            <person name="Varghese N."/>
            <person name="Submissions S."/>
        </authorList>
    </citation>
    <scope>NUCLEOTIDE SEQUENCE [LARGE SCALE GENOMIC DNA]</scope>
    <source>
        <strain evidence="3">DSM 45459</strain>
    </source>
</reference>
<name>A0A1H1FEM8_9ACTN</name>
<dbReference type="EMBL" id="FNKO01000002">
    <property type="protein sequence ID" value="SDQ99361.1"/>
    <property type="molecule type" value="Genomic_DNA"/>
</dbReference>
<dbReference type="STRING" id="995062.SAMN04489718_3001"/>
<protein>
    <recommendedName>
        <fullName evidence="4">Ribulose 1,5-bisphosphate carboxylase large subunit</fullName>
    </recommendedName>
</protein>